<feature type="transmembrane region" description="Helical" evidence="8">
    <location>
        <begin position="255"/>
        <end position="279"/>
    </location>
</feature>
<organism evidence="9 10">
    <name type="scientific">Arthrobacter humicola</name>
    <dbReference type="NCBI Taxonomy" id="409291"/>
    <lineage>
        <taxon>Bacteria</taxon>
        <taxon>Bacillati</taxon>
        <taxon>Actinomycetota</taxon>
        <taxon>Actinomycetes</taxon>
        <taxon>Micrococcales</taxon>
        <taxon>Micrococcaceae</taxon>
        <taxon>Arthrobacter</taxon>
    </lineage>
</organism>
<feature type="transmembrane region" description="Helical" evidence="8">
    <location>
        <begin position="101"/>
        <end position="121"/>
    </location>
</feature>
<evidence type="ECO:0000313" key="9">
    <source>
        <dbReference type="EMBL" id="GAA2146975.1"/>
    </source>
</evidence>
<comment type="subcellular location">
    <subcellularLocation>
        <location evidence="1">Cell membrane</location>
        <topology evidence="1">Multi-pass membrane protein</topology>
    </subcellularLocation>
</comment>
<keyword evidence="4 8" id="KW-0812">Transmembrane</keyword>
<feature type="transmembrane region" description="Helical" evidence="8">
    <location>
        <begin position="133"/>
        <end position="156"/>
    </location>
</feature>
<evidence type="ECO:0000256" key="6">
    <source>
        <dbReference type="ARBA" id="ARBA00023136"/>
    </source>
</evidence>
<evidence type="ECO:0000256" key="4">
    <source>
        <dbReference type="ARBA" id="ARBA00022692"/>
    </source>
</evidence>
<keyword evidence="3" id="KW-0808">Transferase</keyword>
<dbReference type="EMBL" id="BAAAQB010000044">
    <property type="protein sequence ID" value="GAA2146975.1"/>
    <property type="molecule type" value="Genomic_DNA"/>
</dbReference>
<feature type="transmembrane region" description="Helical" evidence="8">
    <location>
        <begin position="231"/>
        <end position="248"/>
    </location>
</feature>
<gene>
    <name evidence="9" type="ORF">GCM10009825_41000</name>
</gene>
<evidence type="ECO:0000256" key="5">
    <source>
        <dbReference type="ARBA" id="ARBA00022989"/>
    </source>
</evidence>
<evidence type="ECO:0000256" key="1">
    <source>
        <dbReference type="ARBA" id="ARBA00004651"/>
    </source>
</evidence>
<accession>A0ABP5LGS8</accession>
<keyword evidence="5 8" id="KW-1133">Transmembrane helix</keyword>
<evidence type="ECO:0000313" key="10">
    <source>
        <dbReference type="Proteomes" id="UP001500102"/>
    </source>
</evidence>
<comment type="caution">
    <text evidence="9">The sequence shown here is derived from an EMBL/GenBank/DDBJ whole genome shotgun (WGS) entry which is preliminary data.</text>
</comment>
<evidence type="ECO:0008006" key="11">
    <source>
        <dbReference type="Google" id="ProtNLM"/>
    </source>
</evidence>
<feature type="transmembrane region" description="Helical" evidence="8">
    <location>
        <begin position="162"/>
        <end position="183"/>
    </location>
</feature>
<reference evidence="10" key="1">
    <citation type="journal article" date="2019" name="Int. J. Syst. Evol. Microbiol.">
        <title>The Global Catalogue of Microorganisms (GCM) 10K type strain sequencing project: providing services to taxonomists for standard genome sequencing and annotation.</title>
        <authorList>
            <consortium name="The Broad Institute Genomics Platform"/>
            <consortium name="The Broad Institute Genome Sequencing Center for Infectious Disease"/>
            <person name="Wu L."/>
            <person name="Ma J."/>
        </authorList>
    </citation>
    <scope>NUCLEOTIDE SEQUENCE [LARGE SCALE GENOMIC DNA]</scope>
    <source>
        <strain evidence="10">JCM 15921</strain>
    </source>
</reference>
<feature type="transmembrane region" description="Helical" evidence="8">
    <location>
        <begin position="190"/>
        <end position="211"/>
    </location>
</feature>
<feature type="transmembrane region" description="Helical" evidence="8">
    <location>
        <begin position="33"/>
        <end position="53"/>
    </location>
</feature>
<comment type="similarity">
    <text evidence="7">Belongs to the glycosyltransferase 87 family.</text>
</comment>
<protein>
    <recommendedName>
        <fullName evidence="11">DUF2029 domain-containing protein</fullName>
    </recommendedName>
</protein>
<dbReference type="Proteomes" id="UP001500102">
    <property type="component" value="Unassembled WGS sequence"/>
</dbReference>
<name>A0ABP5LGS8_9MICC</name>
<sequence length="297" mass="32246">MNSETREDTPPSRSVMGQGSVFARKFPLLTRSVPILLWALGLEALFVSVRHLVTGNAMGQDSHAYWLAAQGELSYGASPGQRDAYLYSPAFAAVIRPLALLPWPLFCAAWFAIEAAALAWLVRPLRPRWAIPVYLLCLPELVVGNIYILLAAAAVVGMRRPAAWSFAVLTKVTTGVGLLWFAARGEWKRLLQGVGATALIVVVSCAVDPTAWSDWIQFLLANRSGTPDSGVSFVVRCLVAVALIVIAARKQWPCLVAPAMVLASPVLVSVVPWTILIAIPRLLMDGSTHRERQELLA</sequence>
<evidence type="ECO:0000256" key="7">
    <source>
        <dbReference type="ARBA" id="ARBA00024033"/>
    </source>
</evidence>
<evidence type="ECO:0000256" key="3">
    <source>
        <dbReference type="ARBA" id="ARBA00022679"/>
    </source>
</evidence>
<dbReference type="InterPro" id="IPR018584">
    <property type="entry name" value="GT87"/>
</dbReference>
<dbReference type="Pfam" id="PF09594">
    <property type="entry name" value="GT87"/>
    <property type="match status" value="1"/>
</dbReference>
<proteinExistence type="inferred from homology"/>
<keyword evidence="2" id="KW-1003">Cell membrane</keyword>
<keyword evidence="10" id="KW-1185">Reference proteome</keyword>
<evidence type="ECO:0000256" key="2">
    <source>
        <dbReference type="ARBA" id="ARBA00022475"/>
    </source>
</evidence>
<keyword evidence="6 8" id="KW-0472">Membrane</keyword>
<evidence type="ECO:0000256" key="8">
    <source>
        <dbReference type="SAM" id="Phobius"/>
    </source>
</evidence>